<feature type="transmembrane region" description="Helical" evidence="1">
    <location>
        <begin position="37"/>
        <end position="57"/>
    </location>
</feature>
<name>A0ABD5Z3R5_9EURY</name>
<keyword evidence="1" id="KW-0472">Membrane</keyword>
<keyword evidence="1" id="KW-1133">Transmembrane helix</keyword>
<gene>
    <name evidence="2" type="ORF">ACFQJ9_10365</name>
</gene>
<dbReference type="RefSeq" id="WP_279529726.1">
    <property type="nucleotide sequence ID" value="NZ_CP122312.1"/>
</dbReference>
<evidence type="ECO:0000256" key="1">
    <source>
        <dbReference type="SAM" id="Phobius"/>
    </source>
</evidence>
<dbReference type="AlphaFoldDB" id="A0ABD5Z3R5"/>
<comment type="caution">
    <text evidence="2">The sequence shown here is derived from an EMBL/GenBank/DDBJ whole genome shotgun (WGS) entry which is preliminary data.</text>
</comment>
<accession>A0ABD5Z3R5</accession>
<sequence length="67" mass="6918">MKWNVAAALTVVALTGGILYGAAAFLPSTTGLSIAEVRTTVLTTLVAVGVISGRHALGRRLRHWSGS</sequence>
<proteinExistence type="predicted"/>
<organism evidence="2 3">
    <name type="scientific">Halospeciosus flavus</name>
    <dbReference type="NCBI Taxonomy" id="3032283"/>
    <lineage>
        <taxon>Archaea</taxon>
        <taxon>Methanobacteriati</taxon>
        <taxon>Methanobacteriota</taxon>
        <taxon>Stenosarchaea group</taxon>
        <taxon>Halobacteria</taxon>
        <taxon>Halobacteriales</taxon>
        <taxon>Halobacteriaceae</taxon>
        <taxon>Halospeciosus</taxon>
    </lineage>
</organism>
<reference evidence="2 3" key="1">
    <citation type="journal article" date="2019" name="Int. J. Syst. Evol. Microbiol.">
        <title>The Global Catalogue of Microorganisms (GCM) 10K type strain sequencing project: providing services to taxonomists for standard genome sequencing and annotation.</title>
        <authorList>
            <consortium name="The Broad Institute Genomics Platform"/>
            <consortium name="The Broad Institute Genome Sequencing Center for Infectious Disease"/>
            <person name="Wu L."/>
            <person name="Ma J."/>
        </authorList>
    </citation>
    <scope>NUCLEOTIDE SEQUENCE [LARGE SCALE GENOMIC DNA]</scope>
    <source>
        <strain evidence="2 3">XZGYJ-43</strain>
    </source>
</reference>
<protein>
    <submittedName>
        <fullName evidence="2">Uncharacterized protein</fullName>
    </submittedName>
</protein>
<evidence type="ECO:0000313" key="2">
    <source>
        <dbReference type="EMBL" id="MFC7199803.1"/>
    </source>
</evidence>
<dbReference type="Proteomes" id="UP001596447">
    <property type="component" value="Unassembled WGS sequence"/>
</dbReference>
<keyword evidence="1" id="KW-0812">Transmembrane</keyword>
<keyword evidence="3" id="KW-1185">Reference proteome</keyword>
<dbReference type="EMBL" id="JBHTAR010000011">
    <property type="protein sequence ID" value="MFC7199803.1"/>
    <property type="molecule type" value="Genomic_DNA"/>
</dbReference>
<evidence type="ECO:0000313" key="3">
    <source>
        <dbReference type="Proteomes" id="UP001596447"/>
    </source>
</evidence>